<evidence type="ECO:0000313" key="2">
    <source>
        <dbReference type="Proteomes" id="UP000295388"/>
    </source>
</evidence>
<gene>
    <name evidence="1" type="ORF">EV643_108197</name>
</gene>
<accession>A0A4R6KCL5</accession>
<dbReference type="OrthoDB" id="3699633at2"/>
<dbReference type="Proteomes" id="UP000295388">
    <property type="component" value="Unassembled WGS sequence"/>
</dbReference>
<dbReference type="EMBL" id="SNWQ01000008">
    <property type="protein sequence ID" value="TDO47883.1"/>
    <property type="molecule type" value="Genomic_DNA"/>
</dbReference>
<dbReference type="AlphaFoldDB" id="A0A4R6KCL5"/>
<organism evidence="1 2">
    <name type="scientific">Kribbella caucasensis</name>
    <dbReference type="NCBI Taxonomy" id="2512215"/>
    <lineage>
        <taxon>Bacteria</taxon>
        <taxon>Bacillati</taxon>
        <taxon>Actinomycetota</taxon>
        <taxon>Actinomycetes</taxon>
        <taxon>Propionibacteriales</taxon>
        <taxon>Kribbellaceae</taxon>
        <taxon>Kribbella</taxon>
    </lineage>
</organism>
<dbReference type="RefSeq" id="WP_133801318.1">
    <property type="nucleotide sequence ID" value="NZ_SNWQ01000008.1"/>
</dbReference>
<keyword evidence="2" id="KW-1185">Reference proteome</keyword>
<name>A0A4R6KCL5_9ACTN</name>
<comment type="caution">
    <text evidence="1">The sequence shown here is derived from an EMBL/GenBank/DDBJ whole genome shotgun (WGS) entry which is preliminary data.</text>
</comment>
<evidence type="ECO:0000313" key="1">
    <source>
        <dbReference type="EMBL" id="TDO47883.1"/>
    </source>
</evidence>
<proteinExistence type="predicted"/>
<protein>
    <submittedName>
        <fullName evidence="1">Uncharacterized protein</fullName>
    </submittedName>
</protein>
<reference evidence="1 2" key="1">
    <citation type="submission" date="2019-03" db="EMBL/GenBank/DDBJ databases">
        <title>Genomic Encyclopedia of Type Strains, Phase III (KMG-III): the genomes of soil and plant-associated and newly described type strains.</title>
        <authorList>
            <person name="Whitman W."/>
        </authorList>
    </citation>
    <scope>NUCLEOTIDE SEQUENCE [LARGE SCALE GENOMIC DNA]</scope>
    <source>
        <strain evidence="1 2">VKM Ac-2527</strain>
    </source>
</reference>
<sequence length="175" mass="19191">MTDQGAAERVLERLAVVKWDDDDGAYRHQRSRSRLSYEFLRRSAQWAQALGALQGWPFNDLPAAIDQTVRADSALVDTFIAGAGLDPAWASVQRASEAALHWAALGELPRQRFPELDDPYEPLLLLLERGGGFMVGNGFVELGYGSVPIKSPAERAASQPLPIDEAMLNALDEES</sequence>